<dbReference type="CDD" id="cd03143">
    <property type="entry name" value="A4_beta-galactosidase_middle_domain"/>
    <property type="match status" value="1"/>
</dbReference>
<dbReference type="EMBL" id="QUSG01000005">
    <property type="protein sequence ID" value="KAA3528071.1"/>
    <property type="molecule type" value="Genomic_DNA"/>
</dbReference>
<evidence type="ECO:0000313" key="2">
    <source>
        <dbReference type="EMBL" id="MUZ73969.1"/>
    </source>
</evidence>
<protein>
    <submittedName>
        <fullName evidence="2">Beta-galactosidase</fullName>
    </submittedName>
</protein>
<dbReference type="RefSeq" id="WP_060716189.1">
    <property type="nucleotide sequence ID" value="NZ_CP055266.1"/>
</dbReference>
<gene>
    <name evidence="1" type="ORF">DXT89_12560</name>
    <name evidence="2" type="ORF">GOZ90_14870</name>
</gene>
<dbReference type="Proteomes" id="UP000436911">
    <property type="component" value="Unassembled WGS sequence"/>
</dbReference>
<dbReference type="SUPFAM" id="SSF51445">
    <property type="entry name" value="(Trans)glycosidases"/>
    <property type="match status" value="1"/>
</dbReference>
<dbReference type="Pfam" id="PF14871">
    <property type="entry name" value="GHL6"/>
    <property type="match status" value="1"/>
</dbReference>
<dbReference type="OrthoDB" id="9780891at2"/>
<dbReference type="Proteomes" id="UP000477951">
    <property type="component" value="Unassembled WGS sequence"/>
</dbReference>
<dbReference type="Gene3D" id="3.40.50.880">
    <property type="match status" value="1"/>
</dbReference>
<organism evidence="2 4">
    <name type="scientific">Agrobacterium vitis</name>
    <name type="common">Rhizobium vitis</name>
    <dbReference type="NCBI Taxonomy" id="373"/>
    <lineage>
        <taxon>Bacteria</taxon>
        <taxon>Pseudomonadati</taxon>
        <taxon>Pseudomonadota</taxon>
        <taxon>Alphaproteobacteria</taxon>
        <taxon>Hyphomicrobiales</taxon>
        <taxon>Rhizobiaceae</taxon>
        <taxon>Rhizobium/Agrobacterium group</taxon>
        <taxon>Agrobacterium</taxon>
    </lineage>
</organism>
<sequence>MSQNSLRPLRYRQIHLDFHTSEHIAGIGSQFDAEEFVATLKQSHVNSITLFAKCHHGWSYYLTKVGAPHPNLSRPDLLGEMIAACNAADIETPIYLSVQWDERTARLHPEWRVMKANNHLDHADDHDRSAQNQLSAAWHTLCLNHDEFRAHLMAEAREVLTLYPTAGLFFDIIQTPDCVCNACLARMARLNLDPLNKADRLANDEAVNAQFREEMSTVLRREFPQSRIFYNSGHINKYGKDRFTPYTHLELESLPTGGWGYNHFPSSARYAARLGLDFVSHTGKFHTSWGEFGGFKHPDALDYECAMMVALGSKCLVGDQLHPNGRINADTYRSIAPAFRRIAALEPFLEGAEQVSDIAILATEYFHRDGVERVRDSDDGAVQMLLELHRCFDVIDPEMDFSRHRLIILPDTIPVDAALKAKFDAYLASGGAVLISGQSGRTPDTGAFAFETGLTLSGENIAFEPSYAQITEALSDPRLPASPFVVYAGAEKLKAAGATVLANIRPPYFNRAFNHFCSHQHTPDDPEADAIGVACAVHGKVGTIAYPVFALYRAMGQPLYKYLVDALIERLMPGRTLETTLPSAGRATLTVQAHENRSIVHLLCGFPQIRGQSVRINWQPTARPMEMIEDIPSIGPVSFTVRLPGTPSSVYDAISGETFAWKKQADGAITVDLPGLSIHRAIVIDGMAPG</sequence>
<dbReference type="EMBL" id="WPHR01000011">
    <property type="protein sequence ID" value="MUZ73969.1"/>
    <property type="molecule type" value="Genomic_DNA"/>
</dbReference>
<dbReference type="AlphaFoldDB" id="A0A368NYL7"/>
<name>A0A368NYL7_AGRVI</name>
<accession>A0A368NYL7</accession>
<reference evidence="1 3" key="1">
    <citation type="submission" date="2018-08" db="EMBL/GenBank/DDBJ databases">
        <title>Genome sequencing of Agrobacterium vitis strain ICMP 10754.</title>
        <authorList>
            <person name="Visnovsky S.B."/>
            <person name="Pitman A.R."/>
        </authorList>
    </citation>
    <scope>NUCLEOTIDE SEQUENCE [LARGE SCALE GENOMIC DNA]</scope>
    <source>
        <strain evidence="1 3">ICMP 10754</strain>
    </source>
</reference>
<comment type="caution">
    <text evidence="2">The sequence shown here is derived from an EMBL/GenBank/DDBJ whole genome shotgun (WGS) entry which is preliminary data.</text>
</comment>
<dbReference type="InterPro" id="IPR029062">
    <property type="entry name" value="Class_I_gatase-like"/>
</dbReference>
<reference evidence="2 4" key="2">
    <citation type="submission" date="2019-12" db="EMBL/GenBank/DDBJ databases">
        <title>Whole-genome sequencing of Allorhizobium vitis.</title>
        <authorList>
            <person name="Gan H.M."/>
            <person name="Szegedi E."/>
            <person name="Burr T."/>
            <person name="Savka M.A."/>
        </authorList>
    </citation>
    <scope>NUCLEOTIDE SEQUENCE [LARGE SCALE GENOMIC DNA]</scope>
    <source>
        <strain evidence="2 4">CG516</strain>
    </source>
</reference>
<dbReference type="Gene3D" id="3.20.20.80">
    <property type="entry name" value="Glycosidases"/>
    <property type="match status" value="1"/>
</dbReference>
<proteinExistence type="predicted"/>
<dbReference type="InterPro" id="IPR028212">
    <property type="entry name" value="GHL6"/>
</dbReference>
<dbReference type="InterPro" id="IPR017853">
    <property type="entry name" value="GH"/>
</dbReference>
<dbReference type="GeneID" id="60680354"/>
<evidence type="ECO:0000313" key="4">
    <source>
        <dbReference type="Proteomes" id="UP000477951"/>
    </source>
</evidence>
<evidence type="ECO:0000313" key="3">
    <source>
        <dbReference type="Proteomes" id="UP000436911"/>
    </source>
</evidence>
<evidence type="ECO:0000313" key="1">
    <source>
        <dbReference type="EMBL" id="KAA3528071.1"/>
    </source>
</evidence>